<evidence type="ECO:0000313" key="1">
    <source>
        <dbReference type="EMBL" id="MBC2645974.1"/>
    </source>
</evidence>
<dbReference type="AlphaFoldDB" id="A0A1R0G272"/>
<evidence type="ECO:0000313" key="5">
    <source>
        <dbReference type="Proteomes" id="UP000586346"/>
    </source>
</evidence>
<dbReference type="Proteomes" id="UP000586346">
    <property type="component" value="Unassembled WGS sequence"/>
</dbReference>
<organism evidence="2 6">
    <name type="scientific">Citrobacter braakii</name>
    <dbReference type="NCBI Taxonomy" id="57706"/>
    <lineage>
        <taxon>Bacteria</taxon>
        <taxon>Pseudomonadati</taxon>
        <taxon>Pseudomonadota</taxon>
        <taxon>Gammaproteobacteria</taxon>
        <taxon>Enterobacterales</taxon>
        <taxon>Enterobacteriaceae</taxon>
        <taxon>Citrobacter</taxon>
        <taxon>Citrobacter freundii complex</taxon>
    </lineage>
</organism>
<evidence type="ECO:0000313" key="6">
    <source>
        <dbReference type="Proteomes" id="UP000605024"/>
    </source>
</evidence>
<dbReference type="EMBL" id="MTCP01000001">
    <property type="protein sequence ID" value="OLY71029.1"/>
    <property type="molecule type" value="Genomic_DNA"/>
</dbReference>
<evidence type="ECO:0008006" key="7">
    <source>
        <dbReference type="Google" id="ProtNLM"/>
    </source>
</evidence>
<dbReference type="EMBL" id="JACXSK010000001">
    <property type="protein sequence ID" value="MBD3122013.1"/>
    <property type="molecule type" value="Genomic_DNA"/>
</dbReference>
<gene>
    <name evidence="3" type="ORF">BWD41_05075</name>
    <name evidence="1" type="ORF">H6P72_04925</name>
    <name evidence="2" type="ORF">ID160_04940</name>
</gene>
<protein>
    <recommendedName>
        <fullName evidence="7">DUF3168 domain-containing protein</fullName>
    </recommendedName>
</protein>
<dbReference type="EMBL" id="JACLAH010000001">
    <property type="protein sequence ID" value="MBC2645974.1"/>
    <property type="molecule type" value="Genomic_DNA"/>
</dbReference>
<dbReference type="OrthoDB" id="6444351at2"/>
<dbReference type="Proteomes" id="UP000185597">
    <property type="component" value="Unassembled WGS sequence"/>
</dbReference>
<reference evidence="1 5" key="2">
    <citation type="submission" date="2020-08" db="EMBL/GenBank/DDBJ databases">
        <title>Emergence and comparative genomics analysis of Citrobacter in Fennec fox imported from North Africa to China.</title>
        <authorList>
            <person name="Zheng B."/>
        </authorList>
    </citation>
    <scope>NUCLEOTIDE SEQUENCE [LARGE SCALE GENOMIC DNA]</scope>
    <source>
        <strain evidence="1 5">FF371</strain>
    </source>
</reference>
<evidence type="ECO:0000313" key="4">
    <source>
        <dbReference type="Proteomes" id="UP000185597"/>
    </source>
</evidence>
<sequence>MIELALKAALERLTGLDVYPLLLPDELQEGITYQCISDPELYAGLLRTGLIAGRFQIAIYLLNDYTRLLQLDKKISAEWTAIVHGQLEGFPVQNVVRGGIQQSKSVLTSGNIQYRLVRDFTFHYRDASP</sequence>
<reference evidence="2" key="3">
    <citation type="submission" date="2020-09" db="EMBL/GenBank/DDBJ databases">
        <title>Characterization of IncC plasmids in Enterobacterales of food-producing animals originating from China.</title>
        <authorList>
            <person name="Zhang Y."/>
            <person name="Lei C.-W."/>
        </authorList>
    </citation>
    <scope>NUCLEOTIDE SEQUENCE</scope>
    <source>
        <strain evidence="2">CC1</strain>
    </source>
</reference>
<comment type="caution">
    <text evidence="2">The sequence shown here is derived from an EMBL/GenBank/DDBJ whole genome shotgun (WGS) entry which is preliminary data.</text>
</comment>
<name>A0A1R0G272_CITBR</name>
<evidence type="ECO:0000313" key="2">
    <source>
        <dbReference type="EMBL" id="MBD3122013.1"/>
    </source>
</evidence>
<reference evidence="3 4" key="1">
    <citation type="submission" date="2017-01" db="EMBL/GenBank/DDBJ databases">
        <title>First report of the plasmid-mediated mcr-1 gene in Citrobacter freudii.</title>
        <authorList>
            <person name="Liu J."/>
            <person name="Yang Y."/>
            <person name="Li Y."/>
            <person name="Liu D."/>
            <person name="Tuo H."/>
            <person name="Davis M."/>
            <person name="Zhang A."/>
        </authorList>
    </citation>
    <scope>NUCLEOTIDE SEQUENCE [LARGE SCALE GENOMIC DNA]</scope>
    <source>
        <strain evidence="3 4">SCC4</strain>
    </source>
</reference>
<accession>A0A1R0G272</accession>
<keyword evidence="5" id="KW-1185">Reference proteome</keyword>
<dbReference type="RefSeq" id="WP_016152738.1">
    <property type="nucleotide sequence ID" value="NZ_CBDITX010000007.1"/>
</dbReference>
<dbReference type="Proteomes" id="UP000605024">
    <property type="component" value="Unassembled WGS sequence"/>
</dbReference>
<dbReference type="GeneID" id="66274946"/>
<evidence type="ECO:0000313" key="3">
    <source>
        <dbReference type="EMBL" id="OLY71029.1"/>
    </source>
</evidence>
<proteinExistence type="predicted"/>
<dbReference type="KEGG" id="cbra:A6J81_02125"/>